<sequence length="255" mass="27582">IFPGATTNMDVLWVMSTLLLTAMGFYMWPHVFGSAFSAKSDKIIKRNAIIMPFYQIPILLIFFVGFTALLVIPGLENGDLSFLTLVNQTYPAWFMGFVGAAGAVTAMVPAAILVLFAATLVAKNIYKTGFKPEAGEETVMRLSRFMVLVIMALGLVFAIFFPNELVNLLILGYDGVCQFFPGVILGLFWKKASRNGVFWGIISGVGIVALLILSGNDPFLGINAGFVGLVVNAAVAVIISLLYRGPRIIGEKKNA</sequence>
<evidence type="ECO:0000256" key="2">
    <source>
        <dbReference type="ARBA" id="ARBA00006434"/>
    </source>
</evidence>
<feature type="transmembrane region" description="Helical" evidence="7">
    <location>
        <begin position="12"/>
        <end position="32"/>
    </location>
</feature>
<reference evidence="8" key="1">
    <citation type="journal article" date="2014" name="Front. Microbiol.">
        <title>High frequency of phylogenetically diverse reductive dehalogenase-homologous genes in deep subseafloor sedimentary metagenomes.</title>
        <authorList>
            <person name="Kawai M."/>
            <person name="Futagami T."/>
            <person name="Toyoda A."/>
            <person name="Takaki Y."/>
            <person name="Nishi S."/>
            <person name="Hori S."/>
            <person name="Arai W."/>
            <person name="Tsubouchi T."/>
            <person name="Morono Y."/>
            <person name="Uchiyama I."/>
            <person name="Ito T."/>
            <person name="Fujiyama A."/>
            <person name="Inagaki F."/>
            <person name="Takami H."/>
        </authorList>
    </citation>
    <scope>NUCLEOTIDE SEQUENCE</scope>
    <source>
        <strain evidence="8">Expedition CK06-06</strain>
    </source>
</reference>
<dbReference type="PANTHER" id="PTHR48086:SF8">
    <property type="entry name" value="MONOCARBOXYLIC ACID PERMEASE"/>
    <property type="match status" value="1"/>
</dbReference>
<comment type="similarity">
    <text evidence="2">Belongs to the sodium:solute symporter (SSF) (TC 2.A.21) family.</text>
</comment>
<dbReference type="GO" id="GO:0022857">
    <property type="term" value="F:transmembrane transporter activity"/>
    <property type="evidence" value="ECO:0007669"/>
    <property type="project" value="InterPro"/>
</dbReference>
<keyword evidence="3" id="KW-0813">Transport</keyword>
<comment type="subcellular location">
    <subcellularLocation>
        <location evidence="1">Membrane</location>
        <topology evidence="1">Multi-pass membrane protein</topology>
    </subcellularLocation>
</comment>
<dbReference type="InterPro" id="IPR050277">
    <property type="entry name" value="Sodium:Solute_Symporter"/>
</dbReference>
<dbReference type="InterPro" id="IPR001734">
    <property type="entry name" value="Na/solute_symporter"/>
</dbReference>
<feature type="transmembrane region" description="Helical" evidence="7">
    <location>
        <begin position="196"/>
        <end position="213"/>
    </location>
</feature>
<evidence type="ECO:0000256" key="6">
    <source>
        <dbReference type="ARBA" id="ARBA00023136"/>
    </source>
</evidence>
<protein>
    <recommendedName>
        <fullName evidence="9">Sodium:solute symporter family protein</fullName>
    </recommendedName>
</protein>
<feature type="transmembrane region" description="Helical" evidence="7">
    <location>
        <begin position="142"/>
        <end position="162"/>
    </location>
</feature>
<accession>X0VV10</accession>
<feature type="non-terminal residue" evidence="8">
    <location>
        <position position="1"/>
    </location>
</feature>
<evidence type="ECO:0000256" key="4">
    <source>
        <dbReference type="ARBA" id="ARBA00022692"/>
    </source>
</evidence>
<evidence type="ECO:0000256" key="7">
    <source>
        <dbReference type="SAM" id="Phobius"/>
    </source>
</evidence>
<dbReference type="PROSITE" id="PS50283">
    <property type="entry name" value="NA_SOLUT_SYMP_3"/>
    <property type="match status" value="1"/>
</dbReference>
<evidence type="ECO:0000256" key="5">
    <source>
        <dbReference type="ARBA" id="ARBA00022989"/>
    </source>
</evidence>
<dbReference type="GO" id="GO:0005886">
    <property type="term" value="C:plasma membrane"/>
    <property type="evidence" value="ECO:0007669"/>
    <property type="project" value="TreeGrafter"/>
</dbReference>
<name>X0VV10_9ZZZZ</name>
<dbReference type="AlphaFoldDB" id="X0VV10"/>
<evidence type="ECO:0008006" key="9">
    <source>
        <dbReference type="Google" id="ProtNLM"/>
    </source>
</evidence>
<evidence type="ECO:0000256" key="3">
    <source>
        <dbReference type="ARBA" id="ARBA00022448"/>
    </source>
</evidence>
<dbReference type="EMBL" id="BARS01037070">
    <property type="protein sequence ID" value="GAG22105.1"/>
    <property type="molecule type" value="Genomic_DNA"/>
</dbReference>
<dbReference type="InterPro" id="IPR038377">
    <property type="entry name" value="Na/Glc_symporter_sf"/>
</dbReference>
<keyword evidence="4 7" id="KW-0812">Transmembrane</keyword>
<feature type="transmembrane region" description="Helical" evidence="7">
    <location>
        <begin position="168"/>
        <end position="189"/>
    </location>
</feature>
<keyword evidence="5 7" id="KW-1133">Transmembrane helix</keyword>
<evidence type="ECO:0000313" key="8">
    <source>
        <dbReference type="EMBL" id="GAG22105.1"/>
    </source>
</evidence>
<dbReference type="Gene3D" id="1.20.1730.10">
    <property type="entry name" value="Sodium/glucose cotransporter"/>
    <property type="match status" value="1"/>
</dbReference>
<feature type="transmembrane region" description="Helical" evidence="7">
    <location>
        <begin position="92"/>
        <end position="121"/>
    </location>
</feature>
<feature type="transmembrane region" description="Helical" evidence="7">
    <location>
        <begin position="53"/>
        <end position="72"/>
    </location>
</feature>
<proteinExistence type="inferred from homology"/>
<keyword evidence="6 7" id="KW-0472">Membrane</keyword>
<organism evidence="8">
    <name type="scientific">marine sediment metagenome</name>
    <dbReference type="NCBI Taxonomy" id="412755"/>
    <lineage>
        <taxon>unclassified sequences</taxon>
        <taxon>metagenomes</taxon>
        <taxon>ecological metagenomes</taxon>
    </lineage>
</organism>
<feature type="transmembrane region" description="Helical" evidence="7">
    <location>
        <begin position="219"/>
        <end position="243"/>
    </location>
</feature>
<gene>
    <name evidence="8" type="ORF">S01H1_56881</name>
</gene>
<dbReference type="Pfam" id="PF00474">
    <property type="entry name" value="SSF"/>
    <property type="match status" value="1"/>
</dbReference>
<evidence type="ECO:0000256" key="1">
    <source>
        <dbReference type="ARBA" id="ARBA00004141"/>
    </source>
</evidence>
<comment type="caution">
    <text evidence="8">The sequence shown here is derived from an EMBL/GenBank/DDBJ whole genome shotgun (WGS) entry which is preliminary data.</text>
</comment>
<dbReference type="PANTHER" id="PTHR48086">
    <property type="entry name" value="SODIUM/PROLINE SYMPORTER-RELATED"/>
    <property type="match status" value="1"/>
</dbReference>